<dbReference type="GO" id="GO:0033918">
    <property type="term" value="F:kappa-carrageenase activity"/>
    <property type="evidence" value="ECO:0007669"/>
    <property type="project" value="UniProtKB-EC"/>
</dbReference>
<dbReference type="EMBL" id="CP002113">
    <property type="protein sequence ID" value="AEK24267.1"/>
    <property type="molecule type" value="Genomic_DNA"/>
</dbReference>
<sequence length="515" mass="57842">MKQNFFSRWFAIGMIAAALVMTGCSKDDKDEPAPEHIAITGVTLSINEAFLDPTENIQLTATIAPENATNQKLTWKSSNPSVATVDGNGLVTAIKEGKTEVIVTTDDGKKTATCIIIVEKVKYEIVNTNAKGEILGKIKQNQTITLDVNNSFYFFIKAKDKEKLLEGIGGIKKRTVEVSDQSVVNHIFFLIDILKPLKTGEVTITSRWEFENGEIFEHQFKVQVTGNEILVESVEIVDSNEITLKKGEQKNLNVKVLPENATNQKVTWSSSNPQVATVSDQGRLTAIDRGETTITVTSANGKIATCKVIVSDFEISDLGAKINLEEAKKGYMTLVMSKDVDKLNIQMLADDPFIWIDLNNDGEKQKTEEFNSQMITLKKKYEHTAKIITIYGKVTKLDVEKNRKIRSIDIRKNSSISWLLCSENDLTSLIMDKNNNFNLKDVEIRINSLSEQQMSHILSELPDKNGQKGKILLYDLQPKAKERNKTNLEQKLITQAKDKNWNLDYINKDGYRKSL</sequence>
<dbReference type="RefSeq" id="WP_013998246.1">
    <property type="nucleotide sequence ID" value="NC_015846.1"/>
</dbReference>
<dbReference type="SMART" id="SM00635">
    <property type="entry name" value="BID_2"/>
    <property type="match status" value="2"/>
</dbReference>
<dbReference type="InterPro" id="IPR003343">
    <property type="entry name" value="Big_2"/>
</dbReference>
<organism evidence="2 3">
    <name type="scientific">Capnocytophaga canimorsus (strain 5)</name>
    <dbReference type="NCBI Taxonomy" id="860228"/>
    <lineage>
        <taxon>Bacteria</taxon>
        <taxon>Pseudomonadati</taxon>
        <taxon>Bacteroidota</taxon>
        <taxon>Flavobacteriia</taxon>
        <taxon>Flavobacteriales</taxon>
        <taxon>Flavobacteriaceae</taxon>
        <taxon>Capnocytophaga</taxon>
    </lineage>
</organism>
<dbReference type="SUPFAM" id="SSF49373">
    <property type="entry name" value="Invasin/intimin cell-adhesion fragments"/>
    <property type="match status" value="2"/>
</dbReference>
<dbReference type="STRING" id="860228.Ccan_21510"/>
<dbReference type="PROSITE" id="PS51257">
    <property type="entry name" value="PROKAR_LIPOPROTEIN"/>
    <property type="match status" value="1"/>
</dbReference>
<reference evidence="2 3" key="1">
    <citation type="journal article" date="2011" name="J. Bacteriol.">
        <title>Complete genome sequence of the dog commensal and human pathogen Capnocytophaga canimorsus strain 5.</title>
        <authorList>
            <person name="Manfredi P."/>
            <person name="Pagni M."/>
            <person name="Cornelis G.R."/>
        </authorList>
    </citation>
    <scope>NUCLEOTIDE SEQUENCE [LARGE SCALE GENOMIC DNA]</scope>
    <source>
        <strain evidence="3">5</strain>
    </source>
</reference>
<feature type="domain" description="BIG2" evidence="1">
    <location>
        <begin position="230"/>
        <end position="307"/>
    </location>
</feature>
<dbReference type="KEGG" id="ccm:Ccan_21510"/>
<keyword evidence="3" id="KW-1185">Reference proteome</keyword>
<dbReference type="EC" id="3.2.1.83" evidence="2"/>
<dbReference type="OrthoDB" id="1151435at2"/>
<name>F9YUN0_CAPCC</name>
<dbReference type="Gene3D" id="2.60.40.1080">
    <property type="match status" value="2"/>
</dbReference>
<feature type="domain" description="BIG2" evidence="1">
    <location>
        <begin position="38"/>
        <end position="115"/>
    </location>
</feature>
<dbReference type="AlphaFoldDB" id="F9YUN0"/>
<dbReference type="Proteomes" id="UP000008895">
    <property type="component" value="Chromosome"/>
</dbReference>
<dbReference type="Pfam" id="PF02368">
    <property type="entry name" value="Big_2"/>
    <property type="match status" value="2"/>
</dbReference>
<protein>
    <submittedName>
        <fullName evidence="2">Kappa-carrageenase</fullName>
        <ecNumber evidence="2">3.2.1.83</ecNumber>
    </submittedName>
</protein>
<accession>F9YUN0</accession>
<dbReference type="InterPro" id="IPR008964">
    <property type="entry name" value="Invasin/intimin_cell_adhesion"/>
</dbReference>
<evidence type="ECO:0000313" key="3">
    <source>
        <dbReference type="Proteomes" id="UP000008895"/>
    </source>
</evidence>
<evidence type="ECO:0000259" key="1">
    <source>
        <dbReference type="SMART" id="SM00635"/>
    </source>
</evidence>
<keyword evidence="2" id="KW-0378">Hydrolase</keyword>
<proteinExistence type="predicted"/>
<gene>
    <name evidence="2" type="ordered locus">Ccan_21510</name>
</gene>
<dbReference type="HOGENOM" id="CLU_528627_0_0_10"/>
<keyword evidence="2" id="KW-0326">Glycosidase</keyword>
<evidence type="ECO:0000313" key="2">
    <source>
        <dbReference type="EMBL" id="AEK24267.1"/>
    </source>
</evidence>
<dbReference type="eggNOG" id="COG5492">
    <property type="taxonomic scope" value="Bacteria"/>
</dbReference>